<dbReference type="RefSeq" id="WP_047887621.1">
    <property type="nucleotide sequence ID" value="NZ_CP071325.1"/>
</dbReference>
<proteinExistence type="predicted"/>
<dbReference type="Pfam" id="PF11075">
    <property type="entry name" value="DUF2780"/>
    <property type="match status" value="1"/>
</dbReference>
<protein>
    <recommendedName>
        <fullName evidence="3">DUF2780 domain-containing protein</fullName>
    </recommendedName>
</protein>
<reference evidence="1 2" key="1">
    <citation type="submission" date="2015-05" db="EMBL/GenBank/DDBJ databases">
        <title>Photobacterium galathea sp. nov.</title>
        <authorList>
            <person name="Machado H."/>
            <person name="Gram L."/>
        </authorList>
    </citation>
    <scope>NUCLEOTIDE SEQUENCE [LARGE SCALE GENOMIC DNA]</scope>
    <source>
        <strain evidence="1 2">DSM 22954</strain>
    </source>
</reference>
<sequence>MSATWSRRILVIGSLTGLLMMPATSSAFSLTDLFGSKTTEAVAENPLASLLSTQLGVTPEQAAGGAGALLSAATSQLSGSQATELAKMIPGAEALTGSLPPGIGALLGNMETINKIFAALGMDASMVSQFVPVVLQFLGNQGASAGLLQSLGNIWAPAAQ</sequence>
<dbReference type="Proteomes" id="UP000035909">
    <property type="component" value="Unassembled WGS sequence"/>
</dbReference>
<dbReference type="EMBL" id="LDOU01000031">
    <property type="protein sequence ID" value="KLV04901.1"/>
    <property type="molecule type" value="Genomic_DNA"/>
</dbReference>
<accession>A0A0J1GZ46</accession>
<dbReference type="AlphaFoldDB" id="A0A0J1GZ46"/>
<evidence type="ECO:0000313" key="2">
    <source>
        <dbReference type="Proteomes" id="UP000035909"/>
    </source>
</evidence>
<comment type="caution">
    <text evidence="1">The sequence shown here is derived from an EMBL/GenBank/DDBJ whole genome shotgun (WGS) entry which is preliminary data.</text>
</comment>
<gene>
    <name evidence="1" type="ORF">ABT57_23110</name>
</gene>
<keyword evidence="2" id="KW-1185">Reference proteome</keyword>
<evidence type="ECO:0008006" key="3">
    <source>
        <dbReference type="Google" id="ProtNLM"/>
    </source>
</evidence>
<dbReference type="InterPro" id="IPR021302">
    <property type="entry name" value="DUF2780_VcgC/VcgE"/>
</dbReference>
<organism evidence="1 2">
    <name type="scientific">Photobacterium ganghwense</name>
    <dbReference type="NCBI Taxonomy" id="320778"/>
    <lineage>
        <taxon>Bacteria</taxon>
        <taxon>Pseudomonadati</taxon>
        <taxon>Pseudomonadota</taxon>
        <taxon>Gammaproteobacteria</taxon>
        <taxon>Vibrionales</taxon>
        <taxon>Vibrionaceae</taxon>
        <taxon>Photobacterium</taxon>
    </lineage>
</organism>
<name>A0A0J1GZ46_9GAMM</name>
<dbReference type="STRING" id="320778.ABT57_23110"/>
<dbReference type="PATRIC" id="fig|320778.3.peg.4942"/>
<dbReference type="OrthoDB" id="8546843at2"/>
<evidence type="ECO:0000313" key="1">
    <source>
        <dbReference type="EMBL" id="KLV04901.1"/>
    </source>
</evidence>